<name>A0A640KGX1_LEITA</name>
<proteinExistence type="predicted"/>
<evidence type="ECO:0000313" key="2">
    <source>
        <dbReference type="EMBL" id="GET88793.1"/>
    </source>
</evidence>
<reference evidence="2" key="1">
    <citation type="submission" date="2019-11" db="EMBL/GenBank/DDBJ databases">
        <title>Leishmania tarentolae CDS.</title>
        <authorList>
            <person name="Goto Y."/>
            <person name="Yamagishi J."/>
        </authorList>
    </citation>
    <scope>NUCLEOTIDE SEQUENCE [LARGE SCALE GENOMIC DNA]</scope>
    <source>
        <strain evidence="2">Parrot Tar II</strain>
    </source>
</reference>
<gene>
    <name evidence="2" type="ORF">LtaPh_2315051</name>
</gene>
<dbReference type="VEuPathDB" id="TriTrypDB:LtaPh_2315051"/>
<keyword evidence="3" id="KW-1185">Reference proteome</keyword>
<evidence type="ECO:0000256" key="1">
    <source>
        <dbReference type="SAM" id="MobiDB-lite"/>
    </source>
</evidence>
<sequence>MSQSLLHRQRQRQRPLPPRVTQMRVTSTHLHGRRICQRSASKRFCEWRSGCRQRTHQLRCLSPPSHTRSSRRTRRCETWACVSAWTFCSSAGTGSAKLRSSTT</sequence>
<evidence type="ECO:0000313" key="3">
    <source>
        <dbReference type="Proteomes" id="UP000419144"/>
    </source>
</evidence>
<organism evidence="2 3">
    <name type="scientific">Leishmania tarentolae</name>
    <name type="common">Sauroleishmania tarentolae</name>
    <dbReference type="NCBI Taxonomy" id="5689"/>
    <lineage>
        <taxon>Eukaryota</taxon>
        <taxon>Discoba</taxon>
        <taxon>Euglenozoa</taxon>
        <taxon>Kinetoplastea</taxon>
        <taxon>Metakinetoplastina</taxon>
        <taxon>Trypanosomatida</taxon>
        <taxon>Trypanosomatidae</taxon>
        <taxon>Leishmaniinae</taxon>
        <taxon>Leishmania</taxon>
        <taxon>lizard Leishmania</taxon>
    </lineage>
</organism>
<dbReference type="AlphaFoldDB" id="A0A640KGX1"/>
<feature type="region of interest" description="Disordered" evidence="1">
    <location>
        <begin position="1"/>
        <end position="27"/>
    </location>
</feature>
<accession>A0A640KGX1</accession>
<comment type="caution">
    <text evidence="2">The sequence shown here is derived from an EMBL/GenBank/DDBJ whole genome shotgun (WGS) entry which is preliminary data.</text>
</comment>
<protein>
    <submittedName>
        <fullName evidence="2">Uncharacterized protein</fullName>
    </submittedName>
</protein>
<dbReference type="EMBL" id="BLBS01000030">
    <property type="protein sequence ID" value="GET88793.1"/>
    <property type="molecule type" value="Genomic_DNA"/>
</dbReference>
<dbReference type="Proteomes" id="UP000419144">
    <property type="component" value="Unassembled WGS sequence"/>
</dbReference>